<dbReference type="Proteomes" id="UP000199079">
    <property type="component" value="Unassembled WGS sequence"/>
</dbReference>
<sequence>MTVVVTVDVETAADEADRSAVIREAAKIASAFDEELHVVHVLSQSRFREMEQESVEDTGKTIEMDAIREVARDVADEAASGVVEEYTPVGLVGSADDEIVKYAKRQDASYVVLGGKRRSAVGKALFGSVTQSVLLNAPMPVLTVPPEDADA</sequence>
<evidence type="ECO:0000256" key="1">
    <source>
        <dbReference type="ARBA" id="ARBA00008791"/>
    </source>
</evidence>
<feature type="domain" description="UspA" evidence="2">
    <location>
        <begin position="2"/>
        <end position="145"/>
    </location>
</feature>
<comment type="similarity">
    <text evidence="1">Belongs to the universal stress protein A family.</text>
</comment>
<dbReference type="Pfam" id="PF00582">
    <property type="entry name" value="Usp"/>
    <property type="match status" value="1"/>
</dbReference>
<organism evidence="3 4">
    <name type="scientific">Halopenitus persicus</name>
    <dbReference type="NCBI Taxonomy" id="1048396"/>
    <lineage>
        <taxon>Archaea</taxon>
        <taxon>Methanobacteriati</taxon>
        <taxon>Methanobacteriota</taxon>
        <taxon>Stenosarchaea group</taxon>
        <taxon>Halobacteria</taxon>
        <taxon>Halobacteriales</taxon>
        <taxon>Haloferacaceae</taxon>
        <taxon>Halopenitus</taxon>
    </lineage>
</organism>
<dbReference type="Gene3D" id="3.40.50.620">
    <property type="entry name" value="HUPs"/>
    <property type="match status" value="1"/>
</dbReference>
<dbReference type="EMBL" id="FNPC01000003">
    <property type="protein sequence ID" value="SDY11286.1"/>
    <property type="molecule type" value="Genomic_DNA"/>
</dbReference>
<reference evidence="4" key="1">
    <citation type="submission" date="2016-10" db="EMBL/GenBank/DDBJ databases">
        <authorList>
            <person name="Varghese N."/>
            <person name="Submissions S."/>
        </authorList>
    </citation>
    <scope>NUCLEOTIDE SEQUENCE [LARGE SCALE GENOMIC DNA]</scope>
    <source>
        <strain evidence="4">DC30,IBRC 10041,KCTC 4046</strain>
    </source>
</reference>
<keyword evidence="4" id="KW-1185">Reference proteome</keyword>
<dbReference type="InterPro" id="IPR006015">
    <property type="entry name" value="Universal_stress_UspA"/>
</dbReference>
<proteinExistence type="inferred from homology"/>
<name>A0A1H3H728_9EURY</name>
<dbReference type="RefSeq" id="WP_092731404.1">
    <property type="nucleotide sequence ID" value="NZ_FNPC01000003.1"/>
</dbReference>
<dbReference type="SUPFAM" id="SSF52402">
    <property type="entry name" value="Adenine nucleotide alpha hydrolases-like"/>
    <property type="match status" value="1"/>
</dbReference>
<dbReference type="InterPro" id="IPR006016">
    <property type="entry name" value="UspA"/>
</dbReference>
<dbReference type="OrthoDB" id="307404at2157"/>
<dbReference type="CDD" id="cd00293">
    <property type="entry name" value="USP-like"/>
    <property type="match status" value="1"/>
</dbReference>
<dbReference type="PRINTS" id="PR01438">
    <property type="entry name" value="UNVRSLSTRESS"/>
</dbReference>
<gene>
    <name evidence="3" type="ORF">SAMN05216564_103146</name>
</gene>
<dbReference type="AlphaFoldDB" id="A0A1H3H728"/>
<protein>
    <submittedName>
        <fullName evidence="3">Nucleotide-binding universal stress protein, UspA family</fullName>
    </submittedName>
</protein>
<dbReference type="PANTHER" id="PTHR46268:SF6">
    <property type="entry name" value="UNIVERSAL STRESS PROTEIN UP12"/>
    <property type="match status" value="1"/>
</dbReference>
<accession>A0A1H3H728</accession>
<evidence type="ECO:0000259" key="2">
    <source>
        <dbReference type="Pfam" id="PF00582"/>
    </source>
</evidence>
<dbReference type="InterPro" id="IPR014729">
    <property type="entry name" value="Rossmann-like_a/b/a_fold"/>
</dbReference>
<dbReference type="PANTHER" id="PTHR46268">
    <property type="entry name" value="STRESS RESPONSE PROTEIN NHAX"/>
    <property type="match status" value="1"/>
</dbReference>
<evidence type="ECO:0000313" key="4">
    <source>
        <dbReference type="Proteomes" id="UP000199079"/>
    </source>
</evidence>
<evidence type="ECO:0000313" key="3">
    <source>
        <dbReference type="EMBL" id="SDY11286.1"/>
    </source>
</evidence>